<name>A0A918A8G3_9ACTN</name>
<dbReference type="RefSeq" id="WP_189140081.1">
    <property type="nucleotide sequence ID" value="NZ_BMNK01000006.1"/>
</dbReference>
<protein>
    <submittedName>
        <fullName evidence="1">Uncharacterized protein</fullName>
    </submittedName>
</protein>
<dbReference type="EMBL" id="BMNK01000006">
    <property type="protein sequence ID" value="GGP08261.1"/>
    <property type="molecule type" value="Genomic_DNA"/>
</dbReference>
<evidence type="ECO:0000313" key="2">
    <source>
        <dbReference type="Proteomes" id="UP000660745"/>
    </source>
</evidence>
<reference evidence="1" key="1">
    <citation type="journal article" date="2014" name="Int. J. Syst. Evol. Microbiol.">
        <title>Complete genome sequence of Corynebacterium casei LMG S-19264T (=DSM 44701T), isolated from a smear-ripened cheese.</title>
        <authorList>
            <consortium name="US DOE Joint Genome Institute (JGI-PGF)"/>
            <person name="Walter F."/>
            <person name="Albersmeier A."/>
            <person name="Kalinowski J."/>
            <person name="Ruckert C."/>
        </authorList>
    </citation>
    <scope>NUCLEOTIDE SEQUENCE</scope>
    <source>
        <strain evidence="1">CGMCC 4.7430</strain>
    </source>
</reference>
<comment type="caution">
    <text evidence="1">The sequence shown here is derived from an EMBL/GenBank/DDBJ whole genome shotgun (WGS) entry which is preliminary data.</text>
</comment>
<dbReference type="Proteomes" id="UP000660745">
    <property type="component" value="Unassembled WGS sequence"/>
</dbReference>
<reference evidence="1" key="2">
    <citation type="submission" date="2020-09" db="EMBL/GenBank/DDBJ databases">
        <authorList>
            <person name="Sun Q."/>
            <person name="Zhou Y."/>
        </authorList>
    </citation>
    <scope>NUCLEOTIDE SEQUENCE</scope>
    <source>
        <strain evidence="1">CGMCC 4.7430</strain>
    </source>
</reference>
<sequence>MPSTGVPQTGLPEDGTGADLLGAFGAMRTLVVGVDIQPGTYRTTGPITGVDKCYWARLDSTGGDAGDVIAAGLPPGPASVTILATDKGFQTAGCAEWTKG</sequence>
<dbReference type="AlphaFoldDB" id="A0A918A8G3"/>
<evidence type="ECO:0000313" key="1">
    <source>
        <dbReference type="EMBL" id="GGP08261.1"/>
    </source>
</evidence>
<accession>A0A918A8G3</accession>
<organism evidence="1 2">
    <name type="scientific">Nonomuraea glycinis</name>
    <dbReference type="NCBI Taxonomy" id="2047744"/>
    <lineage>
        <taxon>Bacteria</taxon>
        <taxon>Bacillati</taxon>
        <taxon>Actinomycetota</taxon>
        <taxon>Actinomycetes</taxon>
        <taxon>Streptosporangiales</taxon>
        <taxon>Streptosporangiaceae</taxon>
        <taxon>Nonomuraea</taxon>
    </lineage>
</organism>
<proteinExistence type="predicted"/>
<keyword evidence="2" id="KW-1185">Reference proteome</keyword>
<gene>
    <name evidence="1" type="ORF">GCM10012278_39270</name>
</gene>